<name>A0A840MDC8_9PROT</name>
<dbReference type="Pfam" id="PF05258">
    <property type="entry name" value="DciA"/>
    <property type="match status" value="1"/>
</dbReference>
<protein>
    <recommendedName>
        <fullName evidence="3">DUF721 domain-containing protein</fullName>
    </recommendedName>
</protein>
<reference evidence="1 2" key="1">
    <citation type="submission" date="2020-08" db="EMBL/GenBank/DDBJ databases">
        <title>Genomic Encyclopedia of Type Strains, Phase IV (KMG-IV): sequencing the most valuable type-strain genomes for metagenomic binning, comparative biology and taxonomic classification.</title>
        <authorList>
            <person name="Goeker M."/>
        </authorList>
    </citation>
    <scope>NUCLEOTIDE SEQUENCE [LARGE SCALE GENOMIC DNA]</scope>
    <source>
        <strain evidence="1 2">DSM 27165</strain>
    </source>
</reference>
<gene>
    <name evidence="1" type="ORF">HNQ59_000578</name>
</gene>
<evidence type="ECO:0008006" key="3">
    <source>
        <dbReference type="Google" id="ProtNLM"/>
    </source>
</evidence>
<sequence>MSVFKQAERMLAIHRRVASLLPAQGNGLQVVRWDGSVLVIFAENAAIATRVRQQVPSLLKKLAGAGFGATDIRIKVSVVEEKPMQPKHAQMSDAALASLAELADAVKAPEVRDKLDALLQRQLKQRSAS</sequence>
<organism evidence="1 2">
    <name type="scientific">Chitinivorax tropicus</name>
    <dbReference type="NCBI Taxonomy" id="714531"/>
    <lineage>
        <taxon>Bacteria</taxon>
        <taxon>Pseudomonadati</taxon>
        <taxon>Pseudomonadota</taxon>
        <taxon>Betaproteobacteria</taxon>
        <taxon>Chitinivorax</taxon>
    </lineage>
</organism>
<evidence type="ECO:0000313" key="1">
    <source>
        <dbReference type="EMBL" id="MBB5017314.1"/>
    </source>
</evidence>
<proteinExistence type="predicted"/>
<evidence type="ECO:0000313" key="2">
    <source>
        <dbReference type="Proteomes" id="UP000575898"/>
    </source>
</evidence>
<accession>A0A840MDC8</accession>
<comment type="caution">
    <text evidence="1">The sequence shown here is derived from an EMBL/GenBank/DDBJ whole genome shotgun (WGS) entry which is preliminary data.</text>
</comment>
<dbReference type="Proteomes" id="UP000575898">
    <property type="component" value="Unassembled WGS sequence"/>
</dbReference>
<dbReference type="AlphaFoldDB" id="A0A840MDC8"/>
<dbReference type="EMBL" id="JACHHY010000003">
    <property type="protein sequence ID" value="MBB5017314.1"/>
    <property type="molecule type" value="Genomic_DNA"/>
</dbReference>
<keyword evidence="2" id="KW-1185">Reference proteome</keyword>
<dbReference type="InterPro" id="IPR007922">
    <property type="entry name" value="DciA-like"/>
</dbReference>